<comment type="caution">
    <text evidence="1">The sequence shown here is derived from an EMBL/GenBank/DDBJ whole genome shotgun (WGS) entry which is preliminary data.</text>
</comment>
<evidence type="ECO:0000313" key="1">
    <source>
        <dbReference type="EMBL" id="MCD9096686.1"/>
    </source>
</evidence>
<reference evidence="1" key="1">
    <citation type="submission" date="2021-12" db="EMBL/GenBank/DDBJ databases">
        <authorList>
            <person name="Ulrich A."/>
        </authorList>
    </citation>
    <scope>NUCLEOTIDE SEQUENCE</scope>
    <source>
        <strain evidence="1">A1P009</strain>
    </source>
</reference>
<name>A0ABS8UD70_9GAMM</name>
<gene>
    <name evidence="1" type="ORF">LTT95_06990</name>
</gene>
<keyword evidence="2" id="KW-1185">Reference proteome</keyword>
<accession>A0ABS8UD70</accession>
<sequence length="260" mass="29937">MTNKMRSVFLLDEPVRHAFIAGHRFYIAQAKARLLSTFANIEQEADDVAEAHWQSPSAFFDPDVHDEATHAEDAQNEGITFYGLLSEMHERTRLSVVAGRYHQWDKEWRRFLVRQLRWPGLVPGPRTRRSLWTLDSTEIEGLLRGPGLEVRTFPNFARLDAMRLVVNVFKHGEGQSLDDLRQAYPEFVPAVNGWVPTHPDDTNMKVTDAHLDEFATAIESFWMSLPTELLVDADADLGLPRKFKSAHRKDMEELFARRPL</sequence>
<reference evidence="1" key="2">
    <citation type="journal article" date="2022" name="Syst. Appl. Microbiol.">
        <title>Physiological and genomic characterisation of Luteimonas fraxinea sp. nov., a bacterial species associated with trees tolerant to ash dieback.</title>
        <authorList>
            <person name="Ulrich K."/>
            <person name="Becker R."/>
            <person name="Behrendt U."/>
            <person name="Kube M."/>
            <person name="Schneck V."/>
            <person name="Ulrich A."/>
        </authorList>
    </citation>
    <scope>NUCLEOTIDE SEQUENCE</scope>
    <source>
        <strain evidence="1">A1P009</strain>
    </source>
</reference>
<dbReference type="EMBL" id="JAJQKU010000002">
    <property type="protein sequence ID" value="MCD9096686.1"/>
    <property type="molecule type" value="Genomic_DNA"/>
</dbReference>
<dbReference type="Proteomes" id="UP001430360">
    <property type="component" value="Unassembled WGS sequence"/>
</dbReference>
<proteinExistence type="predicted"/>
<dbReference type="RefSeq" id="WP_232135529.1">
    <property type="nucleotide sequence ID" value="NZ_JAJQKU010000002.1"/>
</dbReference>
<protein>
    <submittedName>
        <fullName evidence="1">Uncharacterized protein</fullName>
    </submittedName>
</protein>
<organism evidence="1 2">
    <name type="scientific">Luteimonas fraxinea</name>
    <dbReference type="NCBI Taxonomy" id="2901869"/>
    <lineage>
        <taxon>Bacteria</taxon>
        <taxon>Pseudomonadati</taxon>
        <taxon>Pseudomonadota</taxon>
        <taxon>Gammaproteobacteria</taxon>
        <taxon>Lysobacterales</taxon>
        <taxon>Lysobacteraceae</taxon>
        <taxon>Luteimonas</taxon>
    </lineage>
</organism>
<evidence type="ECO:0000313" key="2">
    <source>
        <dbReference type="Proteomes" id="UP001430360"/>
    </source>
</evidence>